<dbReference type="PANTHER" id="PTHR42681:SF1">
    <property type="entry name" value="MALONYL-COA-ACYL CARRIER PROTEIN TRANSACYLASE, MITOCHONDRIAL"/>
    <property type="match status" value="1"/>
</dbReference>
<dbReference type="GO" id="GO:0004314">
    <property type="term" value="F:[acyl-carrier-protein] S-malonyltransferase activity"/>
    <property type="evidence" value="ECO:0007669"/>
    <property type="project" value="UniProtKB-EC"/>
</dbReference>
<evidence type="ECO:0000256" key="5">
    <source>
        <dbReference type="PIRSR" id="PIRSR000446-1"/>
    </source>
</evidence>
<proteinExistence type="inferred from homology"/>
<dbReference type="InterPro" id="IPR050858">
    <property type="entry name" value="Mal-CoA-ACP_Trans/PKS_FabD"/>
</dbReference>
<keyword evidence="2 4" id="KW-0012">Acyltransferase</keyword>
<dbReference type="InterPro" id="IPR016035">
    <property type="entry name" value="Acyl_Trfase/lysoPLipase"/>
</dbReference>
<dbReference type="EC" id="2.3.1.39" evidence="4"/>
<dbReference type="InterPro" id="IPR016036">
    <property type="entry name" value="Malonyl_transacylase_ACP-bd"/>
</dbReference>
<dbReference type="InterPro" id="IPR001227">
    <property type="entry name" value="Ac_transferase_dom_sf"/>
</dbReference>
<name>H4GIL5_9LACO</name>
<feature type="active site" evidence="5">
    <location>
        <position position="90"/>
    </location>
</feature>
<dbReference type="Proteomes" id="UP000004567">
    <property type="component" value="Unassembled WGS sequence"/>
</dbReference>
<evidence type="ECO:0000256" key="2">
    <source>
        <dbReference type="ARBA" id="ARBA00023315"/>
    </source>
</evidence>
<dbReference type="SUPFAM" id="SSF52151">
    <property type="entry name" value="FabD/lysophospholipase-like"/>
    <property type="match status" value="1"/>
</dbReference>
<dbReference type="STRING" id="1144300.PS3_6366"/>
<comment type="similarity">
    <text evidence="4">Belongs to the fabD family.</text>
</comment>
<dbReference type="InterPro" id="IPR014043">
    <property type="entry name" value="Acyl_transferase_dom"/>
</dbReference>
<reference evidence="7 8" key="1">
    <citation type="journal article" date="2013" name="Genome Announc.">
        <title>Genome Sequence of Lactobacillus gastricus PS3, a Strain Isolated from Human Milk.</title>
        <authorList>
            <person name="Martin V."/>
            <person name="Cardenas N."/>
            <person name="Jimenez E."/>
            <person name="Maldonado A."/>
            <person name="Rodriguez J.M."/>
            <person name="Fernandez L."/>
        </authorList>
    </citation>
    <scope>NUCLEOTIDE SEQUENCE [LARGE SCALE GENOMIC DNA]</scope>
    <source>
        <strain evidence="7 8">PS3</strain>
    </source>
</reference>
<protein>
    <recommendedName>
        <fullName evidence="4">Malonyl CoA-acyl carrier protein transacylase</fullName>
        <ecNumber evidence="4">2.3.1.39</ecNumber>
    </recommendedName>
</protein>
<dbReference type="SMART" id="SM00827">
    <property type="entry name" value="PKS_AT"/>
    <property type="match status" value="1"/>
</dbReference>
<feature type="active site" evidence="5">
    <location>
        <position position="201"/>
    </location>
</feature>
<gene>
    <name evidence="7" type="ORF">PS3_6366</name>
</gene>
<feature type="domain" description="Malonyl-CoA:ACP transacylase (MAT)" evidence="6">
    <location>
        <begin position="6"/>
        <end position="303"/>
    </location>
</feature>
<accession>H4GIL5</accession>
<evidence type="ECO:0000313" key="7">
    <source>
        <dbReference type="EMBL" id="EHS87210.1"/>
    </source>
</evidence>
<dbReference type="Gene3D" id="3.30.70.250">
    <property type="entry name" value="Malonyl-CoA ACP transacylase, ACP-binding"/>
    <property type="match status" value="1"/>
</dbReference>
<evidence type="ECO:0000313" key="8">
    <source>
        <dbReference type="Proteomes" id="UP000004567"/>
    </source>
</evidence>
<dbReference type="Gene3D" id="3.40.366.10">
    <property type="entry name" value="Malonyl-Coenzyme A Acyl Carrier Protein, domain 2"/>
    <property type="match status" value="1"/>
</dbReference>
<dbReference type="PIRSF" id="PIRSF000446">
    <property type="entry name" value="Mct"/>
    <property type="match status" value="1"/>
</dbReference>
<comment type="caution">
    <text evidence="7">The sequence shown here is derived from an EMBL/GenBank/DDBJ whole genome shotgun (WGS) entry which is preliminary data.</text>
</comment>
<dbReference type="PANTHER" id="PTHR42681">
    <property type="entry name" value="MALONYL-COA-ACYL CARRIER PROTEIN TRANSACYLASE, MITOCHONDRIAL"/>
    <property type="match status" value="1"/>
</dbReference>
<dbReference type="AlphaFoldDB" id="H4GIL5"/>
<dbReference type="OrthoDB" id="9805460at2"/>
<dbReference type="GO" id="GO:0006633">
    <property type="term" value="P:fatty acid biosynthetic process"/>
    <property type="evidence" value="ECO:0007669"/>
    <property type="project" value="TreeGrafter"/>
</dbReference>
<evidence type="ECO:0000256" key="3">
    <source>
        <dbReference type="ARBA" id="ARBA00048462"/>
    </source>
</evidence>
<comment type="catalytic activity">
    <reaction evidence="3 4">
        <text>holo-[ACP] + malonyl-CoA = malonyl-[ACP] + CoA</text>
        <dbReference type="Rhea" id="RHEA:41792"/>
        <dbReference type="Rhea" id="RHEA-COMP:9623"/>
        <dbReference type="Rhea" id="RHEA-COMP:9685"/>
        <dbReference type="ChEBI" id="CHEBI:57287"/>
        <dbReference type="ChEBI" id="CHEBI:57384"/>
        <dbReference type="ChEBI" id="CHEBI:64479"/>
        <dbReference type="ChEBI" id="CHEBI:78449"/>
        <dbReference type="EC" id="2.3.1.39"/>
    </reaction>
</comment>
<dbReference type="GO" id="GO:0005829">
    <property type="term" value="C:cytosol"/>
    <property type="evidence" value="ECO:0007669"/>
    <property type="project" value="TreeGrafter"/>
</dbReference>
<dbReference type="SUPFAM" id="SSF55048">
    <property type="entry name" value="Probable ACP-binding domain of malonyl-CoA ACP transacylase"/>
    <property type="match status" value="1"/>
</dbReference>
<dbReference type="RefSeq" id="WP_007121899.1">
    <property type="nucleotide sequence ID" value="NZ_AICN01000021.1"/>
</dbReference>
<organism evidence="7 8">
    <name type="scientific">Limosilactobacillus gastricus PS3</name>
    <dbReference type="NCBI Taxonomy" id="1144300"/>
    <lineage>
        <taxon>Bacteria</taxon>
        <taxon>Bacillati</taxon>
        <taxon>Bacillota</taxon>
        <taxon>Bacilli</taxon>
        <taxon>Lactobacillales</taxon>
        <taxon>Lactobacillaceae</taxon>
        <taxon>Limosilactobacillus</taxon>
    </lineage>
</organism>
<dbReference type="PATRIC" id="fig|1144300.3.peg.426"/>
<dbReference type="EMBL" id="AICN01000021">
    <property type="protein sequence ID" value="EHS87210.1"/>
    <property type="molecule type" value="Genomic_DNA"/>
</dbReference>
<evidence type="ECO:0000259" key="6">
    <source>
        <dbReference type="SMART" id="SM00827"/>
    </source>
</evidence>
<evidence type="ECO:0000256" key="1">
    <source>
        <dbReference type="ARBA" id="ARBA00022679"/>
    </source>
</evidence>
<evidence type="ECO:0000256" key="4">
    <source>
        <dbReference type="PIRNR" id="PIRNR000446"/>
    </source>
</evidence>
<sequence length="316" mass="34027">MRLGILFSGQGSQKPGMGIDLLADPPFLKTVKTASEASGLDIETILRGENGELDQTINVQPALVTFSYGIYRMLQRDVPELPIAAMAGLSLGEYAALIASQAIDLSSGISLLADRAKYMQADADAVTSTMAAIVKPNLPEVLAICEASQKNGQPVYVANYNSPSQVVLGGTLPNLQVAVDQITANGYAKKAVILKVNGAFHTPLFNGARAKMHDRLQSVDFKEPVVPMISNTTVQPLHADEIKAVMECQLAVPTHFGEDLQYMIDHQGVDATLEIGPGKTLSQFAKQVDRGLTRYHIETLADYQEFVKEIQNGTQG</sequence>
<dbReference type="Pfam" id="PF00698">
    <property type="entry name" value="Acyl_transf_1"/>
    <property type="match status" value="1"/>
</dbReference>
<keyword evidence="1 4" id="KW-0808">Transferase</keyword>
<dbReference type="InterPro" id="IPR024925">
    <property type="entry name" value="Malonyl_CoA-ACP_transAc"/>
</dbReference>